<protein>
    <submittedName>
        <fullName evidence="4">Predicted ATPase</fullName>
    </submittedName>
</protein>
<dbReference type="GO" id="GO:0002143">
    <property type="term" value="P:tRNA wobble position uridine thiolation"/>
    <property type="evidence" value="ECO:0007669"/>
    <property type="project" value="TreeGrafter"/>
</dbReference>
<gene>
    <name evidence="4" type="ordered locus">MTBMA_c15630</name>
</gene>
<sequence>MSAVLYIGSMDVQEFNRRIMARIRGLMESHKLVERGEHVAVALSGGKDSVLTLHVLSDLREELDFELTAITVDEGIEGYRGEGVLAARENARIRRVELIEKSFRDEFNFELEDVLEGFRSPCIPCGVFRRWILNRTAREIGASKIATGHNMDDEVQSFIMSLARGDVRKFSKFGPKLQRIHPRMVPRIKPLWSTPEEDVRLWAELNDVKFHSAPCPYSSRSMRAGIRDFLNRIESDSPGVKEMIMKSLKVTFQPLAEDYGIGECSICGEPASGIKCKACEFLEIIGEADR</sequence>
<evidence type="ECO:0000256" key="1">
    <source>
        <dbReference type="ARBA" id="ARBA00022679"/>
    </source>
</evidence>
<feature type="binding site" evidence="2">
    <location>
        <position position="72"/>
    </location>
    <ligand>
        <name>ATP</name>
        <dbReference type="ChEBI" id="CHEBI:30616"/>
    </ligand>
</feature>
<feature type="binding site" evidence="2">
    <location>
        <position position="148"/>
    </location>
    <ligand>
        <name>ATP</name>
        <dbReference type="ChEBI" id="CHEBI:30616"/>
    </ligand>
</feature>
<dbReference type="Proteomes" id="UP000000345">
    <property type="component" value="Chromosome"/>
</dbReference>
<dbReference type="InterPro" id="IPR056369">
    <property type="entry name" value="CTU1-like_ATP-bd"/>
</dbReference>
<feature type="binding site" evidence="2">
    <location>
        <begin position="42"/>
        <end position="44"/>
    </location>
    <ligand>
        <name>ATP</name>
        <dbReference type="ChEBI" id="CHEBI:30616"/>
    </ligand>
</feature>
<dbReference type="GO" id="GO:0000049">
    <property type="term" value="F:tRNA binding"/>
    <property type="evidence" value="ECO:0007669"/>
    <property type="project" value="InterPro"/>
</dbReference>
<dbReference type="STRING" id="79929.MTBMA_c15630"/>
<dbReference type="HOGENOM" id="CLU_026481_1_1_2"/>
<dbReference type="PIRSF" id="PIRSF004976">
    <property type="entry name" value="ATPase_YdaO"/>
    <property type="match status" value="1"/>
</dbReference>
<organism evidence="4 5">
    <name type="scientific">Methanothermobacter marburgensis (strain ATCC BAA-927 / DSM 2133 / JCM 14651 / NBRC 100331 / OCM 82 / Marburg)</name>
    <name type="common">Methanobacterium thermoautotrophicum</name>
    <dbReference type="NCBI Taxonomy" id="79929"/>
    <lineage>
        <taxon>Archaea</taxon>
        <taxon>Methanobacteriati</taxon>
        <taxon>Methanobacteriota</taxon>
        <taxon>Methanomada group</taxon>
        <taxon>Methanobacteria</taxon>
        <taxon>Methanobacteriales</taxon>
        <taxon>Methanobacteriaceae</taxon>
        <taxon>Methanothermobacter</taxon>
    </lineage>
</organism>
<dbReference type="GO" id="GO:0016740">
    <property type="term" value="F:transferase activity"/>
    <property type="evidence" value="ECO:0007669"/>
    <property type="project" value="UniProtKB-KW"/>
</dbReference>
<dbReference type="GeneID" id="9705272"/>
<reference key="1">
    <citation type="submission" date="2009-08" db="EMBL/GenBank/DDBJ databases">
        <title>The genome sequence of Methanothermobacter marburgensis.</title>
        <authorList>
            <person name="Kaster A."/>
            <person name="Seedorf H."/>
            <person name="Goenrich M."/>
            <person name="Wiezer A."/>
            <person name="Liesegang H."/>
            <person name="Thauer R."/>
            <person name="Gottschalk G."/>
        </authorList>
    </citation>
    <scope>NUCLEOTIDE SEQUENCE</scope>
    <source>
        <strain>Marburg</strain>
    </source>
</reference>
<dbReference type="InterPro" id="IPR011063">
    <property type="entry name" value="TilS/TtcA_N"/>
</dbReference>
<dbReference type="SUPFAM" id="SSF52402">
    <property type="entry name" value="Adenine nucleotide alpha hydrolases-like"/>
    <property type="match status" value="1"/>
</dbReference>
<reference evidence="4 5" key="2">
    <citation type="journal article" date="2010" name="J. Bacteriol.">
        <title>Complete genome sequence of Methanothermobacter marburgensis, a methanoarchaeon model organism.</title>
        <authorList>
            <person name="Liesegang H."/>
            <person name="Kaster A.K."/>
            <person name="Wiezer A."/>
            <person name="Goenrich M."/>
            <person name="Wollherr A."/>
            <person name="Seedorf H."/>
            <person name="Gottschalk G."/>
            <person name="Thauer R.K."/>
        </authorList>
    </citation>
    <scope>NUCLEOTIDE SEQUENCE [LARGE SCALE GENOMIC DNA]</scope>
    <source>
        <strain evidence="5">ATCC BAA-927 / DSM 2133 / JCM 14651 / NBRC 100331 / OCM 82 / Marburg</strain>
    </source>
</reference>
<proteinExistence type="predicted"/>
<dbReference type="InterPro" id="IPR035107">
    <property type="entry name" value="tRNA_thiolation_TtcA_Ctu1"/>
</dbReference>
<feature type="binding site" evidence="2">
    <location>
        <position position="153"/>
    </location>
    <ligand>
        <name>ATP</name>
        <dbReference type="ChEBI" id="CHEBI:30616"/>
    </ligand>
</feature>
<dbReference type="AlphaFoldDB" id="D9PY44"/>
<dbReference type="InterPro" id="IPR014729">
    <property type="entry name" value="Rossmann-like_a/b/a_fold"/>
</dbReference>
<dbReference type="PATRIC" id="fig|79929.8.peg.1517"/>
<feature type="domain" description="tRNA(Ile)-lysidine/2-thiocytidine synthase N-terminal" evidence="3">
    <location>
        <begin position="39"/>
        <end position="227"/>
    </location>
</feature>
<dbReference type="Pfam" id="PF01171">
    <property type="entry name" value="ATP_bind_3"/>
    <property type="match status" value="1"/>
</dbReference>
<dbReference type="NCBIfam" id="TIGR00269">
    <property type="entry name" value="TIGR00269 family protein"/>
    <property type="match status" value="1"/>
</dbReference>
<dbReference type="RefSeq" id="WP_013296352.1">
    <property type="nucleotide sequence ID" value="NC_014408.1"/>
</dbReference>
<dbReference type="CDD" id="cd01713">
    <property type="entry name" value="CTU1-like"/>
    <property type="match status" value="1"/>
</dbReference>
<dbReference type="KEGG" id="mmg:MTBMA_c15630"/>
<dbReference type="Gene3D" id="3.40.50.620">
    <property type="entry name" value="HUPs"/>
    <property type="match status" value="1"/>
</dbReference>
<keyword evidence="1" id="KW-0808">Transferase</keyword>
<keyword evidence="2" id="KW-0067">ATP-binding</keyword>
<name>D9PY44_METTM</name>
<evidence type="ECO:0000313" key="4">
    <source>
        <dbReference type="EMBL" id="ADL59142.1"/>
    </source>
</evidence>
<dbReference type="PANTHER" id="PTHR11807:SF12">
    <property type="entry name" value="CYTOPLASMIC TRNA 2-THIOLATION PROTEIN 1"/>
    <property type="match status" value="1"/>
</dbReference>
<dbReference type="GO" id="GO:0002144">
    <property type="term" value="C:cytosolic tRNA wobble base thiouridylase complex"/>
    <property type="evidence" value="ECO:0007669"/>
    <property type="project" value="TreeGrafter"/>
</dbReference>
<dbReference type="InterPro" id="IPR000541">
    <property type="entry name" value="Ncs6/Tuc1/Ctu1"/>
</dbReference>
<evidence type="ECO:0000256" key="2">
    <source>
        <dbReference type="PIRSR" id="PIRSR004976-51"/>
    </source>
</evidence>
<evidence type="ECO:0000313" key="5">
    <source>
        <dbReference type="Proteomes" id="UP000000345"/>
    </source>
</evidence>
<feature type="binding site" evidence="2">
    <location>
        <position position="48"/>
    </location>
    <ligand>
        <name>ATP</name>
        <dbReference type="ChEBI" id="CHEBI:30616"/>
    </ligand>
</feature>
<dbReference type="EMBL" id="CP001710">
    <property type="protein sequence ID" value="ADL59142.1"/>
    <property type="molecule type" value="Genomic_DNA"/>
</dbReference>
<keyword evidence="5" id="KW-1185">Reference proteome</keyword>
<dbReference type="PANTHER" id="PTHR11807">
    <property type="entry name" value="ATPASES OF THE PP SUPERFAMILY-RELATED"/>
    <property type="match status" value="1"/>
</dbReference>
<dbReference type="GO" id="GO:0005524">
    <property type="term" value="F:ATP binding"/>
    <property type="evidence" value="ECO:0007669"/>
    <property type="project" value="UniProtKB-KW"/>
</dbReference>
<keyword evidence="2" id="KW-0547">Nucleotide-binding</keyword>
<evidence type="ECO:0000259" key="3">
    <source>
        <dbReference type="Pfam" id="PF01171"/>
    </source>
</evidence>
<accession>D9PY44</accession>
<dbReference type="PaxDb" id="79929-MTBMA_c15630"/>